<dbReference type="PANTHER" id="PTHR11557:SF0">
    <property type="entry name" value="PORPHOBILINOGEN DEAMINASE"/>
    <property type="match status" value="1"/>
</dbReference>
<feature type="domain" description="Porphobilinogen deaminase N-terminal" evidence="9">
    <location>
        <begin position="4"/>
        <end position="211"/>
    </location>
</feature>
<dbReference type="Pfam" id="PF01379">
    <property type="entry name" value="Porphobil_deam"/>
    <property type="match status" value="1"/>
</dbReference>
<dbReference type="InterPro" id="IPR022417">
    <property type="entry name" value="Porphobilin_deaminase_N"/>
</dbReference>
<evidence type="ECO:0000259" key="10">
    <source>
        <dbReference type="Pfam" id="PF03900"/>
    </source>
</evidence>
<dbReference type="GO" id="GO:0004418">
    <property type="term" value="F:hydroxymethylbilane synthase activity"/>
    <property type="evidence" value="ECO:0007669"/>
    <property type="project" value="UniProtKB-UniRule"/>
</dbReference>
<dbReference type="AlphaFoldDB" id="A0AAP7IB27"/>
<evidence type="ECO:0000256" key="6">
    <source>
        <dbReference type="ARBA" id="ARBA00023244"/>
    </source>
</evidence>
<dbReference type="GO" id="GO:0006782">
    <property type="term" value="P:protoporphyrinogen IX biosynthetic process"/>
    <property type="evidence" value="ECO:0007669"/>
    <property type="project" value="UniProtKB-UniRule"/>
</dbReference>
<dbReference type="FunFam" id="3.40.190.10:FF:000004">
    <property type="entry name" value="Porphobilinogen deaminase"/>
    <property type="match status" value="1"/>
</dbReference>
<proteinExistence type="inferred from homology"/>
<evidence type="ECO:0000256" key="5">
    <source>
        <dbReference type="ARBA" id="ARBA00022679"/>
    </source>
</evidence>
<dbReference type="RefSeq" id="WP_021339097.1">
    <property type="nucleotide sequence ID" value="NZ_CP013980.1"/>
</dbReference>
<comment type="similarity">
    <text evidence="3 8">Belongs to the HMBS family.</text>
</comment>
<dbReference type="SUPFAM" id="SSF54782">
    <property type="entry name" value="Porphobilinogen deaminase (hydroxymethylbilane synthase), C-terminal domain"/>
    <property type="match status" value="1"/>
</dbReference>
<dbReference type="Gene3D" id="3.40.190.10">
    <property type="entry name" value="Periplasmic binding protein-like II"/>
    <property type="match status" value="2"/>
</dbReference>
<dbReference type="NCBIfam" id="TIGR00212">
    <property type="entry name" value="hemC"/>
    <property type="match status" value="1"/>
</dbReference>
<keyword evidence="5 8" id="KW-0808">Transferase</keyword>
<dbReference type="CDD" id="cd13646">
    <property type="entry name" value="PBP2_EcHMBS_like"/>
    <property type="match status" value="1"/>
</dbReference>
<gene>
    <name evidence="8" type="primary">hemC</name>
    <name evidence="11" type="ORF">ASS94_12720</name>
</gene>
<dbReference type="InterPro" id="IPR036803">
    <property type="entry name" value="Porphobilinogen_deaminase_C_sf"/>
</dbReference>
<dbReference type="InterPro" id="IPR000860">
    <property type="entry name" value="HemC"/>
</dbReference>
<comment type="function">
    <text evidence="1 8">Tetrapolymerization of the monopyrrole PBG into the hydroxymethylbilane pre-uroporphyrinogen in several discrete steps.</text>
</comment>
<comment type="cofactor">
    <cofactor evidence="8">
        <name>dipyrromethane</name>
        <dbReference type="ChEBI" id="CHEBI:60342"/>
    </cofactor>
    <text evidence="8">Binds 1 dipyrromethane group covalently.</text>
</comment>
<comment type="caution">
    <text evidence="11">The sequence shown here is derived from an EMBL/GenBank/DDBJ whole genome shotgun (WGS) entry which is preliminary data.</text>
</comment>
<dbReference type="FunFam" id="3.40.190.10:FF:000005">
    <property type="entry name" value="Porphobilinogen deaminase"/>
    <property type="match status" value="1"/>
</dbReference>
<reference evidence="12" key="1">
    <citation type="submission" date="2015-11" db="EMBL/GenBank/DDBJ databases">
        <title>Genomic diversity of Staphylococcus saprophyticus strains from urinary tract infections, animal surfaces, and fermented foods.</title>
        <authorList>
            <person name="Wolfe B.E."/>
        </authorList>
    </citation>
    <scope>NUCLEOTIDE SEQUENCE [LARGE SCALE GENOMIC DNA]</scope>
    <source>
        <strain evidence="12">738_7</strain>
    </source>
</reference>
<dbReference type="PROSITE" id="PS00533">
    <property type="entry name" value="PORPHOBILINOGEN_DEAM"/>
    <property type="match status" value="1"/>
</dbReference>
<dbReference type="Gene3D" id="3.30.160.40">
    <property type="entry name" value="Porphobilinogen deaminase, C-terminal domain"/>
    <property type="match status" value="1"/>
</dbReference>
<dbReference type="InterPro" id="IPR022418">
    <property type="entry name" value="Porphobilinogen_deaminase_C"/>
</dbReference>
<dbReference type="GeneID" id="69845701"/>
<evidence type="ECO:0000313" key="12">
    <source>
        <dbReference type="Proteomes" id="UP000095464"/>
    </source>
</evidence>
<evidence type="ECO:0000256" key="7">
    <source>
        <dbReference type="ARBA" id="ARBA00048169"/>
    </source>
</evidence>
<comment type="miscellaneous">
    <text evidence="8">The porphobilinogen subunits are added to the dipyrromethane group.</text>
</comment>
<dbReference type="PIRSF" id="PIRSF001438">
    <property type="entry name" value="4pyrrol_synth_OHMeBilane_synth"/>
    <property type="match status" value="1"/>
</dbReference>
<evidence type="ECO:0000259" key="9">
    <source>
        <dbReference type="Pfam" id="PF01379"/>
    </source>
</evidence>
<feature type="domain" description="Porphobilinogen deaminase C-terminal" evidence="10">
    <location>
        <begin position="225"/>
        <end position="292"/>
    </location>
</feature>
<dbReference type="EC" id="2.5.1.61" evidence="8"/>
<dbReference type="Pfam" id="PF03900">
    <property type="entry name" value="Porphobil_deamC"/>
    <property type="match status" value="1"/>
</dbReference>
<evidence type="ECO:0000313" key="11">
    <source>
        <dbReference type="EMBL" id="OEK51875.1"/>
    </source>
</evidence>
<dbReference type="HAMAP" id="MF_00260">
    <property type="entry name" value="Porphobil_deam"/>
    <property type="match status" value="1"/>
</dbReference>
<sequence length="308" mass="34175">MRKLIVGSRRSKLAITQSQQFIEKLKAVDPELDIEIKEIVTKGDRIIDKQLSKVGGKGLFVKEIQNELFNHGIDMAIHSLKDVPSVIPEGLTLGCIPDRENPYDAYIAKNHVPLHELPDNSIVGTSSLRRGAQILAKYPKLQIKWIRGNIDTRLSKLETEDFDAILLAAAGLKRMGWSDDIVTTYLDKETLIPAIGQGALGIECRADDEELLALLKQVHNEDVADCVTAERTFLERMNGSCQVPIGGYATKSNDGTIEFTGLIMSPDGKERYEHTERGENPVEIGEKVTEVLNAQGAYEIIKALNEEQ</sequence>
<dbReference type="EMBL" id="LNPX01000053">
    <property type="protein sequence ID" value="OEK51875.1"/>
    <property type="molecule type" value="Genomic_DNA"/>
</dbReference>
<feature type="modified residue" description="S-(dipyrrolylmethanemethyl)cysteine" evidence="8">
    <location>
        <position position="241"/>
    </location>
</feature>
<name>A0AAP7IB27_9STAP</name>
<evidence type="ECO:0000256" key="8">
    <source>
        <dbReference type="HAMAP-Rule" id="MF_00260"/>
    </source>
</evidence>
<evidence type="ECO:0000256" key="1">
    <source>
        <dbReference type="ARBA" id="ARBA00002869"/>
    </source>
</evidence>
<evidence type="ECO:0000256" key="3">
    <source>
        <dbReference type="ARBA" id="ARBA00005638"/>
    </source>
</evidence>
<comment type="subunit">
    <text evidence="4 8">Monomer.</text>
</comment>
<comment type="catalytic activity">
    <reaction evidence="7 8">
        <text>4 porphobilinogen + H2O = hydroxymethylbilane + 4 NH4(+)</text>
        <dbReference type="Rhea" id="RHEA:13185"/>
        <dbReference type="ChEBI" id="CHEBI:15377"/>
        <dbReference type="ChEBI" id="CHEBI:28938"/>
        <dbReference type="ChEBI" id="CHEBI:57845"/>
        <dbReference type="ChEBI" id="CHEBI:58126"/>
        <dbReference type="EC" id="2.5.1.61"/>
    </reaction>
</comment>
<protein>
    <recommendedName>
        <fullName evidence="8">Porphobilinogen deaminase</fullName>
        <shortName evidence="8">PBG</shortName>
        <ecNumber evidence="8">2.5.1.61</ecNumber>
    </recommendedName>
    <alternativeName>
        <fullName evidence="8">Hydroxymethylbilane synthase</fullName>
        <shortName evidence="8">HMBS</shortName>
    </alternativeName>
    <alternativeName>
        <fullName evidence="8">Pre-uroporphyrinogen synthase</fullName>
    </alternativeName>
</protein>
<dbReference type="InterPro" id="IPR022419">
    <property type="entry name" value="Porphobilin_deaminase_cofac_BS"/>
</dbReference>
<dbReference type="SUPFAM" id="SSF53850">
    <property type="entry name" value="Periplasmic binding protein-like II"/>
    <property type="match status" value="1"/>
</dbReference>
<dbReference type="PRINTS" id="PR00151">
    <property type="entry name" value="PORPHBDMNASE"/>
</dbReference>
<evidence type="ECO:0000256" key="2">
    <source>
        <dbReference type="ARBA" id="ARBA00004735"/>
    </source>
</evidence>
<evidence type="ECO:0000256" key="4">
    <source>
        <dbReference type="ARBA" id="ARBA00011245"/>
    </source>
</evidence>
<organism evidence="11 12">
    <name type="scientific">Staphylococcus equorum</name>
    <dbReference type="NCBI Taxonomy" id="246432"/>
    <lineage>
        <taxon>Bacteria</taxon>
        <taxon>Bacillati</taxon>
        <taxon>Bacillota</taxon>
        <taxon>Bacilli</taxon>
        <taxon>Bacillales</taxon>
        <taxon>Staphylococcaceae</taxon>
        <taxon>Staphylococcus</taxon>
    </lineage>
</organism>
<accession>A0AAP7IB27</accession>
<dbReference type="Proteomes" id="UP000095464">
    <property type="component" value="Unassembled WGS sequence"/>
</dbReference>
<keyword evidence="6 8" id="KW-0627">Porphyrin biosynthesis</keyword>
<dbReference type="GO" id="GO:0005737">
    <property type="term" value="C:cytoplasm"/>
    <property type="evidence" value="ECO:0007669"/>
    <property type="project" value="UniProtKB-UniRule"/>
</dbReference>
<comment type="pathway">
    <text evidence="2">Porphyrin-containing compound metabolism; protoporphyrin-IX biosynthesis; coproporphyrinogen-III from 5-aminolevulinate: step 2/4.</text>
</comment>
<dbReference type="PANTHER" id="PTHR11557">
    <property type="entry name" value="PORPHOBILINOGEN DEAMINASE"/>
    <property type="match status" value="1"/>
</dbReference>